<keyword evidence="2" id="KW-1185">Reference proteome</keyword>
<evidence type="ECO:0000313" key="2">
    <source>
        <dbReference type="Proteomes" id="UP000237682"/>
    </source>
</evidence>
<reference evidence="1 2" key="1">
    <citation type="submission" date="2018-02" db="EMBL/GenBank/DDBJ databases">
        <title>Whole genome sequencing of endophytic bacterium.</title>
        <authorList>
            <person name="Eedara R."/>
            <person name="Podile A.R."/>
        </authorList>
    </citation>
    <scope>NUCLEOTIDE SEQUENCE [LARGE SCALE GENOMIC DNA]</scope>
    <source>
        <strain evidence="1 2">RP1T</strain>
    </source>
</reference>
<organism evidence="1 2">
    <name type="scientific">Labrys okinawensis</name>
    <dbReference type="NCBI Taxonomy" id="346911"/>
    <lineage>
        <taxon>Bacteria</taxon>
        <taxon>Pseudomonadati</taxon>
        <taxon>Pseudomonadota</taxon>
        <taxon>Alphaproteobacteria</taxon>
        <taxon>Hyphomicrobiales</taxon>
        <taxon>Xanthobacteraceae</taxon>
        <taxon>Labrys</taxon>
    </lineage>
</organism>
<dbReference type="Proteomes" id="UP000237682">
    <property type="component" value="Unassembled WGS sequence"/>
</dbReference>
<evidence type="ECO:0000313" key="1">
    <source>
        <dbReference type="EMBL" id="PRH86336.1"/>
    </source>
</evidence>
<dbReference type="EMBL" id="PUEJ01000006">
    <property type="protein sequence ID" value="PRH86336.1"/>
    <property type="molecule type" value="Genomic_DNA"/>
</dbReference>
<proteinExistence type="predicted"/>
<comment type="caution">
    <text evidence="1">The sequence shown here is derived from an EMBL/GenBank/DDBJ whole genome shotgun (WGS) entry which is preliminary data.</text>
</comment>
<name>A0A2S9QAG8_9HYPH</name>
<gene>
    <name evidence="1" type="ORF">C5L14_19095</name>
</gene>
<sequence length="337" mass="37733">MLITVLGLPTSSSHRAALAIRAIVQVALGDVDFLHFSTLEQLKEQWSLRRSNNVILYTDDPDEKTSQLLASKARQIIFLAEDPIFVALCMQQKFNRQFRASLMLTSSIFASFHDIVVGESNVLILPPEKRFTPNLLIAGVLSFLDIALPDERTEEIVDAIADLDPGGERVEAALDSDTSYAMTAEERIMAQSLIPYRSIFTNGATVRFNWPRQLFLGTDQVGAPTGTSLPEVIELVGPARILSYGPYFHLPRGVWLLRTFLEVEDNYSGNELTIEIMIGQEILVHRPALLPIQGSYSFEVPFTVTEPRYPVEHRLQLRQGAIEGVLILKKVEITRVN</sequence>
<accession>A0A2S9QAG8</accession>
<protein>
    <submittedName>
        <fullName evidence="1">Uncharacterized protein</fullName>
    </submittedName>
</protein>
<dbReference type="AlphaFoldDB" id="A0A2S9QAG8"/>